<feature type="transmembrane region" description="Helical" evidence="7">
    <location>
        <begin position="231"/>
        <end position="248"/>
    </location>
</feature>
<evidence type="ECO:0000256" key="4">
    <source>
        <dbReference type="ARBA" id="ARBA00022989"/>
    </source>
</evidence>
<keyword evidence="9" id="KW-1185">Reference proteome</keyword>
<feature type="transmembrane region" description="Helical" evidence="7">
    <location>
        <begin position="437"/>
        <end position="458"/>
    </location>
</feature>
<sequence length="569" mass="60451">MAEDRPDGKASDTGATPSAASTSTPSTTGATAADTATADTATATATPAGGTPASPAHDSDEAILHRLGYAQVLYREMGGFSNFAISFTIISILAGCLTSYYIAFNNGGPVAITWGWLLVGTFCVLVAMAMGEIASAMPTAGALYFWASKLGGPAWGWFTGWFNLVGQIAVTAAIDYGAAIFTTALLNLWFPDLIGTDTGAIFITYTVIMALHLTVNLLNVNLLARLNTFSAWWHMVGVVVIVGVLIVVPENHQSASFVFTETINNSGFSDNAFWFVFGIGLLMAQYTITGYDASAHMSEETRQASRAAALGMVMAVVVSVVFGFILLVAVTFAVPDVQGTIDAAGNAVVYIWTESVGETWAEFLLLIAVVAQFFCGTASVTSASRMMFAFSRDRAVPGSTLWRKVSRNRVPVNAVIAICVLSWALMIPTLANGVVGYLVGTSIAVIGLYIAFALPIILRIKAGSRFERGAWSLGNHYKWIAPIAVAWIAIVCVLFLMPISPNGVPGAEEFDWEVVNYAPLTVGGALILFGGWYLLSARRWFTGPVREAGSEAELESIEHQLEVEAGKSS</sequence>
<protein>
    <submittedName>
        <fullName evidence="8">Amino acid permease</fullName>
    </submittedName>
</protein>
<dbReference type="Gene3D" id="1.20.1740.10">
    <property type="entry name" value="Amino acid/polyamine transporter I"/>
    <property type="match status" value="1"/>
</dbReference>
<feature type="transmembrane region" description="Helical" evidence="7">
    <location>
        <begin position="83"/>
        <end position="102"/>
    </location>
</feature>
<organism evidence="8 9">
    <name type="scientific">Pseudonocardia humida</name>
    <dbReference type="NCBI Taxonomy" id="2800819"/>
    <lineage>
        <taxon>Bacteria</taxon>
        <taxon>Bacillati</taxon>
        <taxon>Actinomycetota</taxon>
        <taxon>Actinomycetes</taxon>
        <taxon>Pseudonocardiales</taxon>
        <taxon>Pseudonocardiaceae</taxon>
        <taxon>Pseudonocardia</taxon>
    </lineage>
</organism>
<feature type="transmembrane region" description="Helical" evidence="7">
    <location>
        <begin position="309"/>
        <end position="334"/>
    </location>
</feature>
<feature type="transmembrane region" description="Helical" evidence="7">
    <location>
        <begin position="114"/>
        <end position="147"/>
    </location>
</feature>
<accession>A0ABT1A5W2</accession>
<evidence type="ECO:0000256" key="7">
    <source>
        <dbReference type="SAM" id="Phobius"/>
    </source>
</evidence>
<evidence type="ECO:0000256" key="2">
    <source>
        <dbReference type="ARBA" id="ARBA00022448"/>
    </source>
</evidence>
<feature type="transmembrane region" description="Helical" evidence="7">
    <location>
        <begin position="202"/>
        <end position="224"/>
    </location>
</feature>
<comment type="subcellular location">
    <subcellularLocation>
        <location evidence="1">Membrane</location>
        <topology evidence="1">Multi-pass membrane protein</topology>
    </subcellularLocation>
</comment>
<evidence type="ECO:0000256" key="5">
    <source>
        <dbReference type="ARBA" id="ARBA00023136"/>
    </source>
</evidence>
<reference evidence="8" key="1">
    <citation type="submission" date="2021-04" db="EMBL/GenBank/DDBJ databases">
        <title>Pseudonocardia sp. nov., isolated from sandy soil of mangrove forest.</title>
        <authorList>
            <person name="Zan Z."/>
            <person name="Huang R."/>
            <person name="Liu W."/>
        </authorList>
    </citation>
    <scope>NUCLEOTIDE SEQUENCE</scope>
    <source>
        <strain evidence="8">S2-4</strain>
    </source>
</reference>
<feature type="transmembrane region" description="Helical" evidence="7">
    <location>
        <begin position="168"/>
        <end position="190"/>
    </location>
</feature>
<dbReference type="PIRSF" id="PIRSF006060">
    <property type="entry name" value="AA_transporter"/>
    <property type="match status" value="1"/>
</dbReference>
<dbReference type="Proteomes" id="UP001165283">
    <property type="component" value="Unassembled WGS sequence"/>
</dbReference>
<evidence type="ECO:0000256" key="6">
    <source>
        <dbReference type="SAM" id="MobiDB-lite"/>
    </source>
</evidence>
<comment type="caution">
    <text evidence="8">The sequence shown here is derived from an EMBL/GenBank/DDBJ whole genome shotgun (WGS) entry which is preliminary data.</text>
</comment>
<dbReference type="PANTHER" id="PTHR45649:SF26">
    <property type="entry name" value="OS04G0435100 PROTEIN"/>
    <property type="match status" value="1"/>
</dbReference>
<evidence type="ECO:0000256" key="3">
    <source>
        <dbReference type="ARBA" id="ARBA00022692"/>
    </source>
</evidence>
<proteinExistence type="predicted"/>
<keyword evidence="5 7" id="KW-0472">Membrane</keyword>
<evidence type="ECO:0000256" key="1">
    <source>
        <dbReference type="ARBA" id="ARBA00004141"/>
    </source>
</evidence>
<name>A0ABT1A5W2_9PSEU</name>
<dbReference type="InterPro" id="IPR002293">
    <property type="entry name" value="AA/rel_permease1"/>
</dbReference>
<keyword evidence="4 7" id="KW-1133">Transmembrane helix</keyword>
<feature type="transmembrane region" description="Helical" evidence="7">
    <location>
        <begin position="517"/>
        <end position="535"/>
    </location>
</feature>
<dbReference type="PANTHER" id="PTHR45649">
    <property type="entry name" value="AMINO-ACID PERMEASE BAT1"/>
    <property type="match status" value="1"/>
</dbReference>
<feature type="transmembrane region" description="Helical" evidence="7">
    <location>
        <begin position="479"/>
        <end position="497"/>
    </location>
</feature>
<feature type="transmembrane region" description="Helical" evidence="7">
    <location>
        <begin position="410"/>
        <end position="431"/>
    </location>
</feature>
<feature type="region of interest" description="Disordered" evidence="6">
    <location>
        <begin position="1"/>
        <end position="57"/>
    </location>
</feature>
<evidence type="ECO:0000313" key="8">
    <source>
        <dbReference type="EMBL" id="MCO1658412.1"/>
    </source>
</evidence>
<feature type="transmembrane region" description="Helical" evidence="7">
    <location>
        <begin position="363"/>
        <end position="390"/>
    </location>
</feature>
<dbReference type="RefSeq" id="WP_252442340.1">
    <property type="nucleotide sequence ID" value="NZ_JAGSOV010000054.1"/>
</dbReference>
<feature type="compositionally biased region" description="Low complexity" evidence="6">
    <location>
        <begin position="11"/>
        <end position="56"/>
    </location>
</feature>
<dbReference type="Pfam" id="PF13520">
    <property type="entry name" value="AA_permease_2"/>
    <property type="match status" value="1"/>
</dbReference>
<evidence type="ECO:0000313" key="9">
    <source>
        <dbReference type="Proteomes" id="UP001165283"/>
    </source>
</evidence>
<keyword evidence="3 7" id="KW-0812">Transmembrane</keyword>
<gene>
    <name evidence="8" type="ORF">KDL28_25430</name>
</gene>
<keyword evidence="2" id="KW-0813">Transport</keyword>
<dbReference type="EMBL" id="JAGSOV010000054">
    <property type="protein sequence ID" value="MCO1658412.1"/>
    <property type="molecule type" value="Genomic_DNA"/>
</dbReference>
<feature type="transmembrane region" description="Helical" evidence="7">
    <location>
        <begin position="268"/>
        <end position="288"/>
    </location>
</feature>
<feature type="compositionally biased region" description="Basic and acidic residues" evidence="6">
    <location>
        <begin position="1"/>
        <end position="10"/>
    </location>
</feature>